<proteinExistence type="inferred from homology"/>
<comment type="function">
    <text evidence="1">Part of the ABC transporter complex LptBFG involved in the translocation of lipopolysaccharide (LPS) from the inner membrane to the outer membrane.</text>
</comment>
<evidence type="ECO:0000256" key="3">
    <source>
        <dbReference type="ARBA" id="ARBA00007725"/>
    </source>
</evidence>
<feature type="transmembrane region" description="Helical" evidence="12">
    <location>
        <begin position="97"/>
        <end position="121"/>
    </location>
</feature>
<dbReference type="RefSeq" id="WP_330997793.1">
    <property type="nucleotide sequence ID" value="NZ_WOCD01000005.1"/>
</dbReference>
<dbReference type="GO" id="GO:0043190">
    <property type="term" value="C:ATP-binding cassette (ABC) transporter complex"/>
    <property type="evidence" value="ECO:0007669"/>
    <property type="project" value="InterPro"/>
</dbReference>
<keyword evidence="9 12" id="KW-1133">Transmembrane helix</keyword>
<feature type="transmembrane region" description="Helical" evidence="12">
    <location>
        <begin position="56"/>
        <end position="76"/>
    </location>
</feature>
<evidence type="ECO:0000256" key="5">
    <source>
        <dbReference type="ARBA" id="ARBA00022448"/>
    </source>
</evidence>
<dbReference type="PANTHER" id="PTHR33529:SF7">
    <property type="entry name" value="LIPOPOLYSACCHARIDE EXPORT SYSTEM PERMEASE PROTEIN LPTF"/>
    <property type="match status" value="1"/>
</dbReference>
<evidence type="ECO:0000256" key="6">
    <source>
        <dbReference type="ARBA" id="ARBA00022475"/>
    </source>
</evidence>
<comment type="subunit">
    <text evidence="11">Component of the lipopolysaccharide transport and assembly complex. The LptBFG transporter is composed of two ATP-binding proteins (LptB) and two transmembrane proteins (LptF and LptG).</text>
</comment>
<keyword evidence="8 12" id="KW-0812">Transmembrane</keyword>
<evidence type="ECO:0000313" key="13">
    <source>
        <dbReference type="EMBL" id="MUH72948.1"/>
    </source>
</evidence>
<accession>A0A6N8F9K3</accession>
<keyword evidence="5" id="KW-0813">Transport</keyword>
<sequence length="371" mass="41199">MIILRYLTAEIFKSQFAVFIVLMSIFMSQTFVRVLADATEGKIPGYLVASIIGLRFPQLAAVILPLSAFLGVMLAYGRLYADQEMSVLKATGVSEWYVARVALLFATMLAIVGGAITLYLAPISAEYEYQVRENAAAEGVLSTLTAGRFQKAGKGDSVVFVHDIERSTSEMKKVFVAQASESGVESVVFAQSGKLQDLPNGQQDLILSAGHRYYFNERSDLQRLNFSKYQILMEEQAVERRSRNLAAKSTIELMNSDDVEAQAEFQWRIAIPLTIPILALIAVPLSSVNPRQGRFGKILPGLVIFFAYYILLLLAKSALEDGRIPLSVGLWWIHIIGIFTATLLLLRDRSSGGKLRQFWLATKSKQRKEAN</sequence>
<evidence type="ECO:0000256" key="4">
    <source>
        <dbReference type="ARBA" id="ARBA00014213"/>
    </source>
</evidence>
<dbReference type="PANTHER" id="PTHR33529">
    <property type="entry name" value="SLR0882 PROTEIN-RELATED"/>
    <property type="match status" value="1"/>
</dbReference>
<feature type="transmembrane region" description="Helical" evidence="12">
    <location>
        <begin position="16"/>
        <end position="36"/>
    </location>
</feature>
<evidence type="ECO:0000256" key="8">
    <source>
        <dbReference type="ARBA" id="ARBA00022692"/>
    </source>
</evidence>
<dbReference type="Pfam" id="PF03739">
    <property type="entry name" value="LptF_LptG"/>
    <property type="match status" value="1"/>
</dbReference>
<feature type="transmembrane region" description="Helical" evidence="12">
    <location>
        <begin position="298"/>
        <end position="318"/>
    </location>
</feature>
<reference evidence="13 14" key="1">
    <citation type="submission" date="2019-11" db="EMBL/GenBank/DDBJ databases">
        <title>P. haliotis isolates from Z. marina roots.</title>
        <authorList>
            <person name="Cohen M."/>
            <person name="Jospin G."/>
            <person name="Eisen J.A."/>
            <person name="Coil D.A."/>
        </authorList>
    </citation>
    <scope>NUCLEOTIDE SEQUENCE [LARGE SCALE GENOMIC DNA]</scope>
    <source>
        <strain evidence="13 14">UCD-MCMsp1aY</strain>
    </source>
</reference>
<dbReference type="InterPro" id="IPR005495">
    <property type="entry name" value="LptG/LptF_permease"/>
</dbReference>
<comment type="caution">
    <text evidence="13">The sequence shown here is derived from an EMBL/GenBank/DDBJ whole genome shotgun (WGS) entry which is preliminary data.</text>
</comment>
<name>A0A6N8F9K3_9GAMM</name>
<feature type="transmembrane region" description="Helical" evidence="12">
    <location>
        <begin position="324"/>
        <end position="346"/>
    </location>
</feature>
<dbReference type="AlphaFoldDB" id="A0A6N8F9K3"/>
<evidence type="ECO:0000256" key="2">
    <source>
        <dbReference type="ARBA" id="ARBA00004429"/>
    </source>
</evidence>
<dbReference type="EMBL" id="WOCD01000005">
    <property type="protein sequence ID" value="MUH72948.1"/>
    <property type="molecule type" value="Genomic_DNA"/>
</dbReference>
<evidence type="ECO:0000256" key="12">
    <source>
        <dbReference type="SAM" id="Phobius"/>
    </source>
</evidence>
<dbReference type="NCBIfam" id="TIGR04407">
    <property type="entry name" value="LptF_YjgP"/>
    <property type="match status" value="1"/>
</dbReference>
<dbReference type="InterPro" id="IPR030922">
    <property type="entry name" value="LptF"/>
</dbReference>
<evidence type="ECO:0000256" key="7">
    <source>
        <dbReference type="ARBA" id="ARBA00022519"/>
    </source>
</evidence>
<comment type="similarity">
    <text evidence="3">Belongs to the LptF/LptG family.</text>
</comment>
<evidence type="ECO:0000256" key="11">
    <source>
        <dbReference type="ARBA" id="ARBA00026081"/>
    </source>
</evidence>
<keyword evidence="14" id="KW-1185">Reference proteome</keyword>
<evidence type="ECO:0000256" key="9">
    <source>
        <dbReference type="ARBA" id="ARBA00022989"/>
    </source>
</evidence>
<evidence type="ECO:0000256" key="10">
    <source>
        <dbReference type="ARBA" id="ARBA00023136"/>
    </source>
</evidence>
<keyword evidence="10 12" id="KW-0472">Membrane</keyword>
<feature type="transmembrane region" description="Helical" evidence="12">
    <location>
        <begin position="265"/>
        <end position="286"/>
    </location>
</feature>
<dbReference type="GO" id="GO:0055085">
    <property type="term" value="P:transmembrane transport"/>
    <property type="evidence" value="ECO:0007669"/>
    <property type="project" value="InterPro"/>
</dbReference>
<keyword evidence="6" id="KW-1003">Cell membrane</keyword>
<keyword evidence="7" id="KW-0997">Cell inner membrane</keyword>
<evidence type="ECO:0000256" key="1">
    <source>
        <dbReference type="ARBA" id="ARBA00002265"/>
    </source>
</evidence>
<dbReference type="Proteomes" id="UP000439994">
    <property type="component" value="Unassembled WGS sequence"/>
</dbReference>
<gene>
    <name evidence="13" type="primary">lptF</name>
    <name evidence="13" type="ORF">GNP35_10915</name>
</gene>
<evidence type="ECO:0000313" key="14">
    <source>
        <dbReference type="Proteomes" id="UP000439994"/>
    </source>
</evidence>
<organism evidence="13 14">
    <name type="scientific">Psychrosphaera haliotis</name>
    <dbReference type="NCBI Taxonomy" id="555083"/>
    <lineage>
        <taxon>Bacteria</taxon>
        <taxon>Pseudomonadati</taxon>
        <taxon>Pseudomonadota</taxon>
        <taxon>Gammaproteobacteria</taxon>
        <taxon>Alteromonadales</taxon>
        <taxon>Pseudoalteromonadaceae</taxon>
        <taxon>Psychrosphaera</taxon>
    </lineage>
</organism>
<protein>
    <recommendedName>
        <fullName evidence="4">Lipopolysaccharide export system permease protein LptF</fullName>
    </recommendedName>
</protein>
<dbReference type="GO" id="GO:0015920">
    <property type="term" value="P:lipopolysaccharide transport"/>
    <property type="evidence" value="ECO:0007669"/>
    <property type="project" value="TreeGrafter"/>
</dbReference>
<comment type="subcellular location">
    <subcellularLocation>
        <location evidence="2">Cell inner membrane</location>
        <topology evidence="2">Multi-pass membrane protein</topology>
    </subcellularLocation>
</comment>